<comment type="caution">
    <text evidence="1">The sequence shown here is derived from an EMBL/GenBank/DDBJ whole genome shotgun (WGS) entry which is preliminary data.</text>
</comment>
<dbReference type="AlphaFoldDB" id="A0A9D9NLM6"/>
<organism evidence="1 2">
    <name type="scientific">Candidatus Cryptobacteroides excrementipullorum</name>
    <dbReference type="NCBI Taxonomy" id="2840761"/>
    <lineage>
        <taxon>Bacteria</taxon>
        <taxon>Pseudomonadati</taxon>
        <taxon>Bacteroidota</taxon>
        <taxon>Bacteroidia</taxon>
        <taxon>Bacteroidales</taxon>
        <taxon>Candidatus Cryptobacteroides</taxon>
    </lineage>
</organism>
<accession>A0A9D9NLM6</accession>
<gene>
    <name evidence="1" type="ORF">IAB80_04030</name>
</gene>
<sequence length="150" mass="16841">MNNTIKLTLLLILMCSCQKIQNDGGLLSRDVYILENGKLVDAQNYEKTIPQEGGIFNIEFVTFGITNIENKKRADGIVMTTDVSPVPDEDDLYDIVDEDTEWPRKRYCQTVTVAAEPNGGKERIAVYTVISSAWDGYFADITVKQLALEQ</sequence>
<reference evidence="1" key="1">
    <citation type="submission" date="2020-10" db="EMBL/GenBank/DDBJ databases">
        <authorList>
            <person name="Gilroy R."/>
        </authorList>
    </citation>
    <scope>NUCLEOTIDE SEQUENCE</scope>
    <source>
        <strain evidence="1">2478</strain>
    </source>
</reference>
<evidence type="ECO:0000313" key="1">
    <source>
        <dbReference type="EMBL" id="MBO8478037.1"/>
    </source>
</evidence>
<dbReference type="Proteomes" id="UP000823771">
    <property type="component" value="Unassembled WGS sequence"/>
</dbReference>
<proteinExistence type="predicted"/>
<reference evidence="1" key="2">
    <citation type="journal article" date="2021" name="PeerJ">
        <title>Extensive microbial diversity within the chicken gut microbiome revealed by metagenomics and culture.</title>
        <authorList>
            <person name="Gilroy R."/>
            <person name="Ravi A."/>
            <person name="Getino M."/>
            <person name="Pursley I."/>
            <person name="Horton D.L."/>
            <person name="Alikhan N.F."/>
            <person name="Baker D."/>
            <person name="Gharbi K."/>
            <person name="Hall N."/>
            <person name="Watson M."/>
            <person name="Adriaenssens E.M."/>
            <person name="Foster-Nyarko E."/>
            <person name="Jarju S."/>
            <person name="Secka A."/>
            <person name="Antonio M."/>
            <person name="Oren A."/>
            <person name="Chaudhuri R.R."/>
            <person name="La Ragione R."/>
            <person name="Hildebrand F."/>
            <person name="Pallen M.J."/>
        </authorList>
    </citation>
    <scope>NUCLEOTIDE SEQUENCE</scope>
    <source>
        <strain evidence="1">2478</strain>
    </source>
</reference>
<dbReference type="PROSITE" id="PS51257">
    <property type="entry name" value="PROKAR_LIPOPROTEIN"/>
    <property type="match status" value="1"/>
</dbReference>
<protein>
    <submittedName>
        <fullName evidence="1">Uncharacterized protein</fullName>
    </submittedName>
</protein>
<dbReference type="EMBL" id="JADILZ010000037">
    <property type="protein sequence ID" value="MBO8478037.1"/>
    <property type="molecule type" value="Genomic_DNA"/>
</dbReference>
<name>A0A9D9NLM6_9BACT</name>
<evidence type="ECO:0000313" key="2">
    <source>
        <dbReference type="Proteomes" id="UP000823771"/>
    </source>
</evidence>